<dbReference type="Proteomes" id="UP000229315">
    <property type="component" value="Unassembled WGS sequence"/>
</dbReference>
<comment type="caution">
    <text evidence="2">The sequence shown here is derived from an EMBL/GenBank/DDBJ whole genome shotgun (WGS) entry which is preliminary data.</text>
</comment>
<evidence type="ECO:0000313" key="3">
    <source>
        <dbReference type="Proteomes" id="UP000229315"/>
    </source>
</evidence>
<evidence type="ECO:0000256" key="1">
    <source>
        <dbReference type="SAM" id="Phobius"/>
    </source>
</evidence>
<organism evidence="2 3">
    <name type="scientific">Candidatus Kaiserbacteria bacterium CG10_big_fil_rev_8_21_14_0_10_45_20</name>
    <dbReference type="NCBI Taxonomy" id="1974607"/>
    <lineage>
        <taxon>Bacteria</taxon>
        <taxon>Candidatus Kaiseribacteriota</taxon>
    </lineage>
</organism>
<gene>
    <name evidence="2" type="ORF">COU15_02210</name>
</gene>
<dbReference type="EMBL" id="PFBH01000014">
    <property type="protein sequence ID" value="PIR85198.1"/>
    <property type="molecule type" value="Genomic_DNA"/>
</dbReference>
<evidence type="ECO:0000313" key="2">
    <source>
        <dbReference type="EMBL" id="PIR85198.1"/>
    </source>
</evidence>
<proteinExistence type="predicted"/>
<protein>
    <submittedName>
        <fullName evidence="2">Uncharacterized protein</fullName>
    </submittedName>
</protein>
<feature type="transmembrane region" description="Helical" evidence="1">
    <location>
        <begin position="12"/>
        <end position="30"/>
    </location>
</feature>
<keyword evidence="1" id="KW-1133">Transmembrane helix</keyword>
<keyword evidence="1" id="KW-0812">Transmembrane</keyword>
<sequence>MNKLFQQYKNVIIVFVVVIGLFVAYSIFFGEEDTDTLSVTNVATEQTVVEQELLSLLLELRSITLDTSLFDDPRFKSLKDFSQELTSEPVGRPNPFSPLGE</sequence>
<keyword evidence="1" id="KW-0472">Membrane</keyword>
<reference evidence="3" key="1">
    <citation type="submission" date="2017-09" db="EMBL/GenBank/DDBJ databases">
        <title>Depth-based differentiation of microbial function through sediment-hosted aquifers and enrichment of novel symbionts in the deep terrestrial subsurface.</title>
        <authorList>
            <person name="Probst A.J."/>
            <person name="Ladd B."/>
            <person name="Jarett J.K."/>
            <person name="Geller-Mcgrath D.E."/>
            <person name="Sieber C.M.K."/>
            <person name="Emerson J.B."/>
            <person name="Anantharaman K."/>
            <person name="Thomas B.C."/>
            <person name="Malmstrom R."/>
            <person name="Stieglmeier M."/>
            <person name="Klingl A."/>
            <person name="Woyke T."/>
            <person name="Ryan C.M."/>
            <person name="Banfield J.F."/>
        </authorList>
    </citation>
    <scope>NUCLEOTIDE SEQUENCE [LARGE SCALE GENOMIC DNA]</scope>
</reference>
<accession>A0A2H0UFK8</accession>
<name>A0A2H0UFK8_9BACT</name>
<dbReference type="AlphaFoldDB" id="A0A2H0UFK8"/>